<dbReference type="Pfam" id="PF04204">
    <property type="entry name" value="HTS"/>
    <property type="match status" value="1"/>
</dbReference>
<keyword evidence="2 4" id="KW-0808">Transferase</keyword>
<evidence type="ECO:0000256" key="3">
    <source>
        <dbReference type="ARBA" id="ARBA00023315"/>
    </source>
</evidence>
<dbReference type="AlphaFoldDB" id="A0A381IAY5"/>
<dbReference type="InterPro" id="IPR033752">
    <property type="entry name" value="MetA_family"/>
</dbReference>
<name>A0A381IAY5_CLODI</name>
<dbReference type="InterPro" id="IPR029062">
    <property type="entry name" value="Class_I_gatase-like"/>
</dbReference>
<dbReference type="EMBL" id="UFWD01000001">
    <property type="protein sequence ID" value="SUY24611.1"/>
    <property type="molecule type" value="Genomic_DNA"/>
</dbReference>
<dbReference type="EC" id="2.3.1.46" evidence="4"/>
<dbReference type="GO" id="GO:0008652">
    <property type="term" value="P:amino acid biosynthetic process"/>
    <property type="evidence" value="ECO:0007669"/>
    <property type="project" value="UniProtKB-KW"/>
</dbReference>
<dbReference type="GO" id="GO:0008899">
    <property type="term" value="F:homoserine O-succinyltransferase activity"/>
    <property type="evidence" value="ECO:0007669"/>
    <property type="project" value="UniProtKB-EC"/>
</dbReference>
<accession>A0A381IAY5</accession>
<reference evidence="4" key="1">
    <citation type="submission" date="2018-06" db="EMBL/GenBank/DDBJ databases">
        <authorList>
            <consortium name="Pathogen Informatics"/>
            <person name="Doyle S."/>
        </authorList>
    </citation>
    <scope>NUCLEOTIDE SEQUENCE</scope>
    <source>
        <strain evidence="4">NCTC13307</strain>
    </source>
</reference>
<evidence type="ECO:0000256" key="1">
    <source>
        <dbReference type="ARBA" id="ARBA00022605"/>
    </source>
</evidence>
<dbReference type="PANTHER" id="PTHR20919:SF0">
    <property type="entry name" value="HOMOSERINE O-SUCCINYLTRANSFERASE"/>
    <property type="match status" value="1"/>
</dbReference>
<evidence type="ECO:0000256" key="2">
    <source>
        <dbReference type="ARBA" id="ARBA00022679"/>
    </source>
</evidence>
<evidence type="ECO:0000313" key="4">
    <source>
        <dbReference type="EMBL" id="SUY24611.1"/>
    </source>
</evidence>
<proteinExistence type="predicted"/>
<dbReference type="PANTHER" id="PTHR20919">
    <property type="entry name" value="HOMOSERINE O-SUCCINYLTRANSFERASE"/>
    <property type="match status" value="1"/>
</dbReference>
<keyword evidence="1" id="KW-0028">Amino-acid biosynthesis</keyword>
<keyword evidence="3 4" id="KW-0012">Acyltransferase</keyword>
<dbReference type="SUPFAM" id="SSF52317">
    <property type="entry name" value="Class I glutamine amidotransferase-like"/>
    <property type="match status" value="1"/>
</dbReference>
<sequence>MSHSKEAGPYIITNSRDVFVMGHSEYDKYTLDKEYKRDINKGDKISIPQNYYINDDPSEEPTVKWKKHSELLFRNWIKNYLIQ</sequence>
<organism evidence="4">
    <name type="scientific">Clostridioides difficile</name>
    <name type="common">Peptoclostridium difficile</name>
    <dbReference type="NCBI Taxonomy" id="1496"/>
    <lineage>
        <taxon>Bacteria</taxon>
        <taxon>Bacillati</taxon>
        <taxon>Bacillota</taxon>
        <taxon>Clostridia</taxon>
        <taxon>Peptostreptococcales</taxon>
        <taxon>Peptostreptococcaceae</taxon>
        <taxon>Clostridioides</taxon>
    </lineage>
</organism>
<protein>
    <submittedName>
        <fullName evidence="4">Homoserine O-succinyltransferase</fullName>
        <ecNumber evidence="4">2.3.1.46</ecNumber>
    </submittedName>
</protein>
<gene>
    <name evidence="4" type="primary">metA_2</name>
    <name evidence="4" type="ORF">NCTC13307_02364</name>
</gene>
<dbReference type="Gene3D" id="3.40.50.880">
    <property type="match status" value="1"/>
</dbReference>